<organism evidence="1 2">
    <name type="scientific">Malus domestica</name>
    <name type="common">Apple</name>
    <name type="synonym">Pyrus malus</name>
    <dbReference type="NCBI Taxonomy" id="3750"/>
    <lineage>
        <taxon>Eukaryota</taxon>
        <taxon>Viridiplantae</taxon>
        <taxon>Streptophyta</taxon>
        <taxon>Embryophyta</taxon>
        <taxon>Tracheophyta</taxon>
        <taxon>Spermatophyta</taxon>
        <taxon>Magnoliopsida</taxon>
        <taxon>eudicotyledons</taxon>
        <taxon>Gunneridae</taxon>
        <taxon>Pentapetalae</taxon>
        <taxon>rosids</taxon>
        <taxon>fabids</taxon>
        <taxon>Rosales</taxon>
        <taxon>Rosaceae</taxon>
        <taxon>Amygdaloideae</taxon>
        <taxon>Maleae</taxon>
        <taxon>Malus</taxon>
    </lineage>
</organism>
<gene>
    <name evidence="1" type="ORF">DVH24_001405</name>
</gene>
<evidence type="ECO:0000313" key="2">
    <source>
        <dbReference type="Proteomes" id="UP000290289"/>
    </source>
</evidence>
<dbReference type="Proteomes" id="UP000290289">
    <property type="component" value="Chromosome 4"/>
</dbReference>
<reference evidence="1 2" key="1">
    <citation type="submission" date="2018-10" db="EMBL/GenBank/DDBJ databases">
        <title>A high-quality apple genome assembly.</title>
        <authorList>
            <person name="Hu J."/>
        </authorList>
    </citation>
    <scope>NUCLEOTIDE SEQUENCE [LARGE SCALE GENOMIC DNA]</scope>
    <source>
        <strain evidence="2">cv. HFTH1</strain>
        <tissue evidence="1">Young leaf</tissue>
    </source>
</reference>
<sequence length="89" mass="10527">MEKSNEKGKITPMEQTFFMKGWTLERHETFWELTGFGFLRNTEVKRVRARAFPGWVIHWEVLHKAFWELTCSGSVRAPKLSRKGARVFP</sequence>
<proteinExistence type="predicted"/>
<accession>A0A498K0N8</accession>
<dbReference type="AlphaFoldDB" id="A0A498K0N8"/>
<dbReference type="EMBL" id="RDQH01000330">
    <property type="protein sequence ID" value="RXI01171.1"/>
    <property type="molecule type" value="Genomic_DNA"/>
</dbReference>
<protein>
    <submittedName>
        <fullName evidence="1">Uncharacterized protein</fullName>
    </submittedName>
</protein>
<name>A0A498K0N8_MALDO</name>
<keyword evidence="2" id="KW-1185">Reference proteome</keyword>
<evidence type="ECO:0000313" key="1">
    <source>
        <dbReference type="EMBL" id="RXI01171.1"/>
    </source>
</evidence>
<comment type="caution">
    <text evidence="1">The sequence shown here is derived from an EMBL/GenBank/DDBJ whole genome shotgun (WGS) entry which is preliminary data.</text>
</comment>